<organism evidence="3 4">
    <name type="scientific">Reticulomyxa filosa</name>
    <dbReference type="NCBI Taxonomy" id="46433"/>
    <lineage>
        <taxon>Eukaryota</taxon>
        <taxon>Sar</taxon>
        <taxon>Rhizaria</taxon>
        <taxon>Retaria</taxon>
        <taxon>Foraminifera</taxon>
        <taxon>Monothalamids</taxon>
        <taxon>Reticulomyxidae</taxon>
        <taxon>Reticulomyxa</taxon>
    </lineage>
</organism>
<reference evidence="3 4" key="1">
    <citation type="journal article" date="2013" name="Curr. Biol.">
        <title>The Genome of the Foraminiferan Reticulomyxa filosa.</title>
        <authorList>
            <person name="Glockner G."/>
            <person name="Hulsmann N."/>
            <person name="Schleicher M."/>
            <person name="Noegel A.A."/>
            <person name="Eichinger L."/>
            <person name="Gallinger C."/>
            <person name="Pawlowski J."/>
            <person name="Sierra R."/>
            <person name="Euteneuer U."/>
            <person name="Pillet L."/>
            <person name="Moustafa A."/>
            <person name="Platzer M."/>
            <person name="Groth M."/>
            <person name="Szafranski K."/>
            <person name="Schliwa M."/>
        </authorList>
    </citation>
    <scope>NUCLEOTIDE SEQUENCE [LARGE SCALE GENOMIC DNA]</scope>
</reference>
<dbReference type="Proteomes" id="UP000023152">
    <property type="component" value="Unassembled WGS sequence"/>
</dbReference>
<keyword evidence="2" id="KW-0472">Membrane</keyword>
<comment type="caution">
    <text evidence="3">The sequence shown here is derived from an EMBL/GenBank/DDBJ whole genome shotgun (WGS) entry which is preliminary data.</text>
</comment>
<accession>X6MFK0</accession>
<keyword evidence="2" id="KW-1133">Transmembrane helix</keyword>
<evidence type="ECO:0000313" key="4">
    <source>
        <dbReference type="Proteomes" id="UP000023152"/>
    </source>
</evidence>
<keyword evidence="4" id="KW-1185">Reference proteome</keyword>
<proteinExistence type="predicted"/>
<protein>
    <submittedName>
        <fullName evidence="3">Uncharacterized protein</fullName>
    </submittedName>
</protein>
<feature type="transmembrane region" description="Helical" evidence="2">
    <location>
        <begin position="20"/>
        <end position="45"/>
    </location>
</feature>
<feature type="region of interest" description="Disordered" evidence="1">
    <location>
        <begin position="167"/>
        <end position="193"/>
    </location>
</feature>
<gene>
    <name evidence="3" type="ORF">RFI_24691</name>
</gene>
<evidence type="ECO:0000313" key="3">
    <source>
        <dbReference type="EMBL" id="ETO12684.1"/>
    </source>
</evidence>
<evidence type="ECO:0000256" key="1">
    <source>
        <dbReference type="SAM" id="MobiDB-lite"/>
    </source>
</evidence>
<keyword evidence="2" id="KW-0812">Transmembrane</keyword>
<evidence type="ECO:0000256" key="2">
    <source>
        <dbReference type="SAM" id="Phobius"/>
    </source>
</evidence>
<sequence>IDVEEWEINELNQRKLGSLYLYIYIYIYICICSFFFIFNFFLYIIHQKKKKRNQIRQEMTNFRQPIRVQQQQAAKVIAIREDQKDNLHLELASPKKVYKVEETEEEEKDSDLSAIPQHPVMIIGPLGVPMKIEPYKLPKEHQKQFLRIWKNQQKYLLGVDSSDSAALAAPANNSNKDAKQDQNAAPKTMTDII</sequence>
<dbReference type="AlphaFoldDB" id="X6MFK0"/>
<name>X6MFK0_RETFI</name>
<dbReference type="EMBL" id="ASPP01021209">
    <property type="protein sequence ID" value="ETO12684.1"/>
    <property type="molecule type" value="Genomic_DNA"/>
</dbReference>
<feature type="non-terminal residue" evidence="3">
    <location>
        <position position="1"/>
    </location>
</feature>